<reference evidence="8" key="1">
    <citation type="submission" date="2007-11" db="EMBL/GenBank/DDBJ databases">
        <title>Complete genome sequence of Clostridium phytofermentans ISDg.</title>
        <authorList>
            <person name="Leschine S.B."/>
            <person name="Warnick T.A."/>
            <person name="Blanchard J.L."/>
            <person name="Schnell D.J."/>
            <person name="Petit E.L."/>
            <person name="LaTouf W.G."/>
            <person name="Copeland A."/>
            <person name="Lucas S."/>
            <person name="Lapidus A."/>
            <person name="Barry K."/>
            <person name="Glavina del Rio T."/>
            <person name="Dalin E."/>
            <person name="Tice H."/>
            <person name="Pitluck S."/>
            <person name="Kiss H."/>
            <person name="Brettin T."/>
            <person name="Bruce D."/>
            <person name="Detter J.C."/>
            <person name="Han C."/>
            <person name="Kuske C."/>
            <person name="Schmutz J."/>
            <person name="Larimer F."/>
            <person name="Land M."/>
            <person name="Hauser L."/>
            <person name="Kyrpides N."/>
            <person name="Kim E.A."/>
            <person name="Richardson P."/>
        </authorList>
    </citation>
    <scope>NUCLEOTIDE SEQUENCE [LARGE SCALE GENOMIC DNA]</scope>
    <source>
        <strain evidence="8">ATCC 700394 / DSM 18823 / ISDg</strain>
    </source>
</reference>
<keyword evidence="2" id="KW-1003">Cell membrane</keyword>
<dbReference type="GO" id="GO:0005886">
    <property type="term" value="C:plasma membrane"/>
    <property type="evidence" value="ECO:0007669"/>
    <property type="project" value="UniProtKB-SubCell"/>
</dbReference>
<accession>A9KNC2</accession>
<feature type="transmembrane region" description="Helical" evidence="6">
    <location>
        <begin position="158"/>
        <end position="177"/>
    </location>
</feature>
<feature type="transmembrane region" description="Helical" evidence="6">
    <location>
        <begin position="117"/>
        <end position="146"/>
    </location>
</feature>
<evidence type="ECO:0000256" key="1">
    <source>
        <dbReference type="ARBA" id="ARBA00004651"/>
    </source>
</evidence>
<evidence type="ECO:0000256" key="3">
    <source>
        <dbReference type="ARBA" id="ARBA00022692"/>
    </source>
</evidence>
<dbReference type="PANTHER" id="PTHR30213:SF0">
    <property type="entry name" value="UPF0761 MEMBRANE PROTEIN YIHY"/>
    <property type="match status" value="1"/>
</dbReference>
<organism evidence="7 8">
    <name type="scientific">Lachnoclostridium phytofermentans (strain ATCC 700394 / DSM 18823 / ISDg)</name>
    <name type="common">Clostridium phytofermentans</name>
    <dbReference type="NCBI Taxonomy" id="357809"/>
    <lineage>
        <taxon>Bacteria</taxon>
        <taxon>Bacillati</taxon>
        <taxon>Bacillota</taxon>
        <taxon>Clostridia</taxon>
        <taxon>Lachnospirales</taxon>
        <taxon>Lachnospiraceae</taxon>
    </lineage>
</organism>
<dbReference type="RefSeq" id="WP_012200691.1">
    <property type="nucleotide sequence ID" value="NC_010001.1"/>
</dbReference>
<keyword evidence="8" id="KW-1185">Reference proteome</keyword>
<evidence type="ECO:0000313" key="7">
    <source>
        <dbReference type="EMBL" id="ABX43039.1"/>
    </source>
</evidence>
<comment type="subcellular location">
    <subcellularLocation>
        <location evidence="1">Cell membrane</location>
        <topology evidence="1">Multi-pass membrane protein</topology>
    </subcellularLocation>
</comment>
<evidence type="ECO:0000256" key="5">
    <source>
        <dbReference type="ARBA" id="ARBA00023136"/>
    </source>
</evidence>
<dbReference type="PANTHER" id="PTHR30213">
    <property type="entry name" value="INNER MEMBRANE PROTEIN YHJD"/>
    <property type="match status" value="1"/>
</dbReference>
<dbReference type="EMBL" id="CP000885">
    <property type="protein sequence ID" value="ABX43039.1"/>
    <property type="molecule type" value="Genomic_DNA"/>
</dbReference>
<dbReference type="OrthoDB" id="9775903at2"/>
<feature type="transmembrane region" description="Helical" evidence="6">
    <location>
        <begin position="189"/>
        <end position="208"/>
    </location>
</feature>
<keyword evidence="5 6" id="KW-0472">Membrane</keyword>
<dbReference type="KEGG" id="cpy:Cphy_2678"/>
<feature type="transmembrane region" description="Helical" evidence="6">
    <location>
        <begin position="28"/>
        <end position="47"/>
    </location>
</feature>
<dbReference type="PIRSF" id="PIRSF035875">
    <property type="entry name" value="RNase_BN"/>
    <property type="match status" value="1"/>
</dbReference>
<dbReference type="Pfam" id="PF03631">
    <property type="entry name" value="Virul_fac_BrkB"/>
    <property type="match status" value="1"/>
</dbReference>
<evidence type="ECO:0000256" key="4">
    <source>
        <dbReference type="ARBA" id="ARBA00022989"/>
    </source>
</evidence>
<dbReference type="AlphaFoldDB" id="A9KNC2"/>
<dbReference type="HOGENOM" id="CLU_045539_4_3_9"/>
<feature type="transmembrane region" description="Helical" evidence="6">
    <location>
        <begin position="73"/>
        <end position="96"/>
    </location>
</feature>
<dbReference type="Proteomes" id="UP000000370">
    <property type="component" value="Chromosome"/>
</dbReference>
<evidence type="ECO:0000256" key="6">
    <source>
        <dbReference type="SAM" id="Phobius"/>
    </source>
</evidence>
<dbReference type="NCBIfam" id="TIGR00765">
    <property type="entry name" value="yihY_not_rbn"/>
    <property type="match status" value="1"/>
</dbReference>
<evidence type="ECO:0000313" key="8">
    <source>
        <dbReference type="Proteomes" id="UP000000370"/>
    </source>
</evidence>
<dbReference type="STRING" id="357809.Cphy_2678"/>
<feature type="transmembrane region" description="Helical" evidence="6">
    <location>
        <begin position="220"/>
        <end position="246"/>
    </location>
</feature>
<keyword evidence="3 6" id="KW-0812">Transmembrane</keyword>
<protein>
    <submittedName>
        <fullName evidence="7">Ribonuclease BN</fullName>
    </submittedName>
</protein>
<gene>
    <name evidence="7" type="ordered locus">Cphy_2678</name>
</gene>
<name>A9KNC2_LACP7</name>
<sequence>MAHKILNHILAFIQRFNEHDITGSAAKATYYLLLSFFPLCLLLLPLFDDTRILTIFLPSSVAVLLEDIVKPELAFQTTSIVIILWSASASIWALMTGIYTAYTGEKKLKLIQGRIRAILLIFILVAALLLCVSVTIFSKSLIYWIIEDFVHLSYGLMNGLRLVILILIIYFIVICLYQFTPNLKVRVRSISIGAIITAIGWVITTWGFEVYMKLFNNYSALYGSIGAFLGLTLWLYIVSIVLLCGAEINVMLSERRNEKEDLNQHF</sequence>
<dbReference type="eggNOG" id="COG1295">
    <property type="taxonomic scope" value="Bacteria"/>
</dbReference>
<evidence type="ECO:0000256" key="2">
    <source>
        <dbReference type="ARBA" id="ARBA00022475"/>
    </source>
</evidence>
<dbReference type="InterPro" id="IPR017039">
    <property type="entry name" value="Virul_fac_BrkB"/>
</dbReference>
<proteinExistence type="predicted"/>
<keyword evidence="4 6" id="KW-1133">Transmembrane helix</keyword>